<name>A0AAE2ZGB0_9HYPH</name>
<reference evidence="2" key="1">
    <citation type="submission" date="2021-08" db="EMBL/GenBank/DDBJ databases">
        <title>Hoeflea bacterium WL0058 sp. nov., isolated from the sediment.</title>
        <authorList>
            <person name="Wang L."/>
            <person name="Zhang D."/>
        </authorList>
    </citation>
    <scope>NUCLEOTIDE SEQUENCE</scope>
    <source>
        <strain evidence="2">WL0058</strain>
    </source>
</reference>
<dbReference type="Proteomes" id="UP001196509">
    <property type="component" value="Unassembled WGS sequence"/>
</dbReference>
<dbReference type="Pfam" id="PF05751">
    <property type="entry name" value="FixH"/>
    <property type="match status" value="1"/>
</dbReference>
<gene>
    <name evidence="2" type="ORF">K1W69_02460</name>
</gene>
<accession>A0AAE2ZGB0</accession>
<evidence type="ECO:0000313" key="3">
    <source>
        <dbReference type="Proteomes" id="UP001196509"/>
    </source>
</evidence>
<keyword evidence="1" id="KW-0812">Transmembrane</keyword>
<sequence length="168" mass="18675">MSLFNSIFRPAEFTGRHMLGIIVAFFAVVIGVNLTMAYFASHSWSGLIVHNTYVASQHFDEDVEATKALHKRGWVSDLDVDGETIVYTLDDASGAPIEADEVVVLFQRPASELQDREVRLLPSSRGRFESQSAIATGQWLARISVKDGDSVLFSETRRFIIRNPGADK</sequence>
<feature type="transmembrane region" description="Helical" evidence="1">
    <location>
        <begin position="20"/>
        <end position="40"/>
    </location>
</feature>
<proteinExistence type="predicted"/>
<evidence type="ECO:0000313" key="2">
    <source>
        <dbReference type="EMBL" id="MBW8636034.1"/>
    </source>
</evidence>
<dbReference type="PIRSF" id="PIRSF011386">
    <property type="entry name" value="FixH"/>
    <property type="match status" value="1"/>
</dbReference>
<dbReference type="RefSeq" id="WP_220226745.1">
    <property type="nucleotide sequence ID" value="NZ_JAICBX010000001.1"/>
</dbReference>
<organism evidence="2 3">
    <name type="scientific">Flavimaribacter sediminis</name>
    <dbReference type="NCBI Taxonomy" id="2865987"/>
    <lineage>
        <taxon>Bacteria</taxon>
        <taxon>Pseudomonadati</taxon>
        <taxon>Pseudomonadota</taxon>
        <taxon>Alphaproteobacteria</taxon>
        <taxon>Hyphomicrobiales</taxon>
        <taxon>Rhizobiaceae</taxon>
        <taxon>Flavimaribacter</taxon>
    </lineage>
</organism>
<keyword evidence="1" id="KW-1133">Transmembrane helix</keyword>
<dbReference type="InterPro" id="IPR008620">
    <property type="entry name" value="FixH"/>
</dbReference>
<dbReference type="InterPro" id="IPR018037">
    <property type="entry name" value="FixH_proteobacterial"/>
</dbReference>
<dbReference type="AlphaFoldDB" id="A0AAE2ZGB0"/>
<comment type="caution">
    <text evidence="2">The sequence shown here is derived from an EMBL/GenBank/DDBJ whole genome shotgun (WGS) entry which is preliminary data.</text>
</comment>
<evidence type="ECO:0000256" key="1">
    <source>
        <dbReference type="SAM" id="Phobius"/>
    </source>
</evidence>
<keyword evidence="3" id="KW-1185">Reference proteome</keyword>
<dbReference type="EMBL" id="JAICBX010000001">
    <property type="protein sequence ID" value="MBW8636034.1"/>
    <property type="molecule type" value="Genomic_DNA"/>
</dbReference>
<protein>
    <submittedName>
        <fullName evidence="2">FixH family protein</fullName>
    </submittedName>
</protein>
<keyword evidence="1" id="KW-0472">Membrane</keyword>